<evidence type="ECO:0000313" key="1">
    <source>
        <dbReference type="EMBL" id="PRX10192.1"/>
    </source>
</evidence>
<dbReference type="Proteomes" id="UP000239415">
    <property type="component" value="Unassembled WGS sequence"/>
</dbReference>
<dbReference type="RefSeq" id="WP_106330441.1">
    <property type="nucleotide sequence ID" value="NZ_BOMO01000145.1"/>
</dbReference>
<proteinExistence type="predicted"/>
<dbReference type="AlphaFoldDB" id="A0A2T0JRZ1"/>
<organism evidence="1 2">
    <name type="scientific">Actinoplanes italicus</name>
    <dbReference type="NCBI Taxonomy" id="113567"/>
    <lineage>
        <taxon>Bacteria</taxon>
        <taxon>Bacillati</taxon>
        <taxon>Actinomycetota</taxon>
        <taxon>Actinomycetes</taxon>
        <taxon>Micromonosporales</taxon>
        <taxon>Micromonosporaceae</taxon>
        <taxon>Actinoplanes</taxon>
    </lineage>
</organism>
<protein>
    <submittedName>
        <fullName evidence="1">Uncharacterized protein</fullName>
    </submittedName>
</protein>
<sequence>MPRRRPGALRATQRTSGHVRQWARDSGTIDRLSAATTAAIRLVEYRGYFGGHRHDGEPYDHDPFHEHVRPGRTGPFLKDYRAFLRRPGRRLRLEASICPSCPGCQYMDLALVRDALETITRLLPPPARGEMRRLLNRLDQEFRRRTLPDSHPRSSWAGETLPWWHRRIYQN</sequence>
<reference evidence="1 2" key="1">
    <citation type="submission" date="2018-03" db="EMBL/GenBank/DDBJ databases">
        <title>Genomic Encyclopedia of Archaeal and Bacterial Type Strains, Phase II (KMG-II): from individual species to whole genera.</title>
        <authorList>
            <person name="Goeker M."/>
        </authorList>
    </citation>
    <scope>NUCLEOTIDE SEQUENCE [LARGE SCALE GENOMIC DNA]</scope>
    <source>
        <strain evidence="1 2">DSM 43146</strain>
    </source>
</reference>
<gene>
    <name evidence="1" type="ORF">CLV67_13477</name>
</gene>
<keyword evidence="2" id="KW-1185">Reference proteome</keyword>
<name>A0A2T0JRZ1_9ACTN</name>
<dbReference type="OrthoDB" id="3385859at2"/>
<evidence type="ECO:0000313" key="2">
    <source>
        <dbReference type="Proteomes" id="UP000239415"/>
    </source>
</evidence>
<comment type="caution">
    <text evidence="1">The sequence shown here is derived from an EMBL/GenBank/DDBJ whole genome shotgun (WGS) entry which is preliminary data.</text>
</comment>
<dbReference type="EMBL" id="PVMZ01000034">
    <property type="protein sequence ID" value="PRX10192.1"/>
    <property type="molecule type" value="Genomic_DNA"/>
</dbReference>
<accession>A0A2T0JRZ1</accession>